<dbReference type="InterPro" id="IPR005511">
    <property type="entry name" value="SMP-30"/>
</dbReference>
<reference evidence="5 6" key="1">
    <citation type="submission" date="2020-08" db="EMBL/GenBank/DDBJ databases">
        <title>Genomic Encyclopedia of Type Strains, Phase IV (KMG-IV): sequencing the most valuable type-strain genomes for metagenomic binning, comparative biology and taxonomic classification.</title>
        <authorList>
            <person name="Goeker M."/>
        </authorList>
    </citation>
    <scope>NUCLEOTIDE SEQUENCE [LARGE SCALE GENOMIC DNA]</scope>
    <source>
        <strain evidence="5 6">DSM 102238</strain>
    </source>
</reference>
<dbReference type="InterPro" id="IPR051262">
    <property type="entry name" value="SMP-30/CGR1_Lactonase"/>
</dbReference>
<feature type="binding site" evidence="3">
    <location>
        <position position="121"/>
    </location>
    <ligand>
        <name>substrate</name>
    </ligand>
</feature>
<dbReference type="PANTHER" id="PTHR47572">
    <property type="entry name" value="LIPOPROTEIN-RELATED"/>
    <property type="match status" value="1"/>
</dbReference>
<evidence type="ECO:0000256" key="3">
    <source>
        <dbReference type="PIRSR" id="PIRSR605511-2"/>
    </source>
</evidence>
<accession>A0A7W6EE46</accession>
<proteinExistence type="predicted"/>
<name>A0A7W6EE46_9HYPH</name>
<dbReference type="Pfam" id="PF08450">
    <property type="entry name" value="SGL"/>
    <property type="match status" value="1"/>
</dbReference>
<comment type="cofactor">
    <cofactor evidence="3">
        <name>Zn(2+)</name>
        <dbReference type="ChEBI" id="CHEBI:29105"/>
    </cofactor>
    <text evidence="3">Binds 1 divalent metal cation per subunit.</text>
</comment>
<organism evidence="5 6">
    <name type="scientific">Aureimonas pseudogalii</name>
    <dbReference type="NCBI Taxonomy" id="1744844"/>
    <lineage>
        <taxon>Bacteria</taxon>
        <taxon>Pseudomonadati</taxon>
        <taxon>Pseudomonadota</taxon>
        <taxon>Alphaproteobacteria</taxon>
        <taxon>Hyphomicrobiales</taxon>
        <taxon>Aurantimonadaceae</taxon>
        <taxon>Aureimonas</taxon>
    </lineage>
</organism>
<gene>
    <name evidence="5" type="ORF">GGR04_001498</name>
</gene>
<evidence type="ECO:0000256" key="1">
    <source>
        <dbReference type="ARBA" id="ARBA00022801"/>
    </source>
</evidence>
<feature type="binding site" evidence="3">
    <location>
        <position position="179"/>
    </location>
    <ligand>
        <name>a divalent metal cation</name>
        <dbReference type="ChEBI" id="CHEBI:60240"/>
    </ligand>
</feature>
<keyword evidence="1 5" id="KW-0378">Hydrolase</keyword>
<dbReference type="AlphaFoldDB" id="A0A7W6EE46"/>
<dbReference type="SUPFAM" id="SSF63829">
    <property type="entry name" value="Calcium-dependent phosphotriesterase"/>
    <property type="match status" value="1"/>
</dbReference>
<keyword evidence="3" id="KW-0862">Zinc</keyword>
<evidence type="ECO:0000259" key="4">
    <source>
        <dbReference type="Pfam" id="PF08450"/>
    </source>
</evidence>
<keyword evidence="6" id="KW-1185">Reference proteome</keyword>
<dbReference type="InterPro" id="IPR011042">
    <property type="entry name" value="6-blade_b-propeller_TolB-like"/>
</dbReference>
<dbReference type="EMBL" id="JACIEK010000002">
    <property type="protein sequence ID" value="MBB3997662.1"/>
    <property type="molecule type" value="Genomic_DNA"/>
</dbReference>
<feature type="binding site" evidence="3">
    <location>
        <position position="34"/>
    </location>
    <ligand>
        <name>a divalent metal cation</name>
        <dbReference type="ChEBI" id="CHEBI:60240"/>
    </ligand>
</feature>
<dbReference type="PANTHER" id="PTHR47572:SF4">
    <property type="entry name" value="LACTONASE DRP35"/>
    <property type="match status" value="1"/>
</dbReference>
<protein>
    <submittedName>
        <fullName evidence="5">Gluconolactonase</fullName>
        <ecNumber evidence="5">3.1.1.17</ecNumber>
    </submittedName>
</protein>
<feature type="active site" description="Proton donor/acceptor" evidence="2">
    <location>
        <position position="233"/>
    </location>
</feature>
<feature type="domain" description="SMP-30/Gluconolactonase/LRE-like region" evidence="4">
    <location>
        <begin position="32"/>
        <end position="286"/>
    </location>
</feature>
<dbReference type="Gene3D" id="2.120.10.30">
    <property type="entry name" value="TolB, C-terminal domain"/>
    <property type="match status" value="1"/>
</dbReference>
<dbReference type="GO" id="GO:0046872">
    <property type="term" value="F:metal ion binding"/>
    <property type="evidence" value="ECO:0007669"/>
    <property type="project" value="UniProtKB-KW"/>
</dbReference>
<dbReference type="InterPro" id="IPR013658">
    <property type="entry name" value="SGL"/>
</dbReference>
<dbReference type="RefSeq" id="WP_183199208.1">
    <property type="nucleotide sequence ID" value="NZ_JACIEK010000002.1"/>
</dbReference>
<comment type="caution">
    <text evidence="5">The sequence shown here is derived from an EMBL/GenBank/DDBJ whole genome shotgun (WGS) entry which is preliminary data.</text>
</comment>
<dbReference type="EC" id="3.1.1.17" evidence="5"/>
<dbReference type="Proteomes" id="UP000542776">
    <property type="component" value="Unassembled WGS sequence"/>
</dbReference>
<feature type="binding site" evidence="3">
    <location>
        <position position="233"/>
    </location>
    <ligand>
        <name>a divalent metal cation</name>
        <dbReference type="ChEBI" id="CHEBI:60240"/>
    </ligand>
</feature>
<dbReference type="PRINTS" id="PR01790">
    <property type="entry name" value="SMP30FAMILY"/>
</dbReference>
<evidence type="ECO:0000256" key="2">
    <source>
        <dbReference type="PIRSR" id="PIRSR605511-1"/>
    </source>
</evidence>
<evidence type="ECO:0000313" key="5">
    <source>
        <dbReference type="EMBL" id="MBB3997662.1"/>
    </source>
</evidence>
<sequence length="304" mass="33473">MAASDYVILDDRFRRLVFGTAHVHRLYQGAHWAEGPAYFPASRTLVFSDIPNDRMLRFDETTGQTGVFRSPARYSNGNTVDREGRLVTCEHGGRRVTRTEHDGRITVLAERYEGQPLNSPNDAVVMSDGAIWFTDPTYGIDSDYEGHKAPSAIGASYVYRIDPHSGELRVVCDDFVKPNGLAFSPDESLLYVVDTGRTHGAEHPAHMRRFRVGPDGRLTGGEVFADCTQGLFDGLRVDEDGRIWTSAGDGVHCYDPDGTLIGKILVPEVVANVCFGGPKRNRLFICGTTSLYSVHVAVNGAKTF</sequence>
<dbReference type="GO" id="GO:0004341">
    <property type="term" value="F:gluconolactonase activity"/>
    <property type="evidence" value="ECO:0007669"/>
    <property type="project" value="UniProtKB-EC"/>
</dbReference>
<evidence type="ECO:0000313" key="6">
    <source>
        <dbReference type="Proteomes" id="UP000542776"/>
    </source>
</evidence>
<keyword evidence="3" id="KW-0479">Metal-binding</keyword>